<dbReference type="InterPro" id="IPR007452">
    <property type="entry name" value="TamB_C"/>
</dbReference>
<evidence type="ECO:0000313" key="8">
    <source>
        <dbReference type="Proteomes" id="UP000658720"/>
    </source>
</evidence>
<keyword evidence="8" id="KW-1185">Reference proteome</keyword>
<evidence type="ECO:0000256" key="2">
    <source>
        <dbReference type="ARBA" id="ARBA00022692"/>
    </source>
</evidence>
<proteinExistence type="predicted"/>
<comment type="subcellular location">
    <subcellularLocation>
        <location evidence="1">Membrane</location>
        <topology evidence="1">Single-pass membrane protein</topology>
    </subcellularLocation>
</comment>
<evidence type="ECO:0000256" key="1">
    <source>
        <dbReference type="ARBA" id="ARBA00004167"/>
    </source>
</evidence>
<keyword evidence="3 5" id="KW-1133">Transmembrane helix</keyword>
<dbReference type="PANTHER" id="PTHR34457:SF3">
    <property type="entry name" value="PROTEIN TIC236, CHLOROPLASTIC"/>
    <property type="match status" value="1"/>
</dbReference>
<comment type="caution">
    <text evidence="7">The sequence shown here is derived from an EMBL/GenBank/DDBJ whole genome shotgun (WGS) entry which is preliminary data.</text>
</comment>
<dbReference type="EMBL" id="JADEVV010000088">
    <property type="protein sequence ID" value="MBE9255746.1"/>
    <property type="molecule type" value="Genomic_DNA"/>
</dbReference>
<feature type="transmembrane region" description="Helical" evidence="5">
    <location>
        <begin position="23"/>
        <end position="52"/>
    </location>
</feature>
<sequence length="1749" mass="190056">MVTDRQKSESPLGLPRLAKHSRAFFSCPMVVGFGSGVVVAITGAATYGHYWVQRNVSPLVGQAVEHFLNRPVELGPLTSVSLTHLEFGATSIPATPSDPNWVQLQGLKISYNPWQYLQDEHLGLTITAVEPQAYVEQGRSGQWWHTEIGELTDDFPFQLEKLIVRRGRGTVVSRNDRQALNQPIQLRLNDGQFWQESSQDIFHFRLQGQLLPLVERRSRLLVEGSIDPAQESWQLLVKSHHLPLIPLREILPLPLDFRGGSLDSELAIAIEDQQLVSLDGEVDLHQASLKLPQLARPLTAINGPLIFQGRKIQLGQVQGQLGEIKAQSRGYIDWQDGFNLAIATAPLAVGKIFQGLQFPPATVPISGQLSSTVAIQGPLENPQIRVDLQKAGKNPLQIENLALQDLQAHLNLEGDRVVVKNFQALPRSGGNLSGSGQIQAQRKGNKLDWQPFQLQVQAENVDVQPWLEGDLSAPLPPVLPLSGQAQITGKLSEPRTWQAQAQGNFALAGGLVKTEDFVYQGGQWQGHFQLQNLSLGNLDTASIPDSLKQGKLQAQVWAQGNQQYQSPLQLQGQGQVTLPQGAVAIDQFQLQGKQWQGVFAAKNIALATLPGMDGSWSGTLAGNWTGKGHLDQPMHQWNLAGSGQWRSPKGTVDIQQFTLGEENFTAQLSTESIDWQALRISQPGQVAGKLKLTGQWTGETAQLKNLKGNLTSSQGWQLLSDPVTVAFDWQGSQLKLSQLRSKGLQAQGNVQIAIADVKPGFNFQAGIKAMDLQVETTGLPLDKIIPAPQAAPWSGNLDFKGQVTGSGPQPQWQGELAVHRLQLGEFKFASLLSGEVKKDLQGVQLALHGEGEQIRLSLDPTQQPTAVLWERGPWQLAGQKQANQWSLTARSLPLDALQNSLPLALTLVSNGDNSLTDSLAKLQSQPWGGQLSGHFQLDLAEKTAIATRVNIQQPRWGNFSAQDLAGNFSYGQGQLTVDSGRLRHGQSTVLIQGQADFQGNQPQWGGEISFRQSRIEDVLTALQLFTWEDFGRGFQPPSYGTAKDLYGAMGQDLDQENLPPLVSVGNALDDLATQFKQLALSETSLTSTETNQDSLPDLDQLQGQLQGKITVEKRGDSPLAANFNLLGQHWQWGDHGLEQLQLAGRWQGDNLSLAPLELRTGDRFLRVTGSLRPEGQQGQIQLHQLPLGPLAKILHLPAHLAPAGDVFADFRLQGSRQNPQFQGKVQIKDNRFGPLALEKTEGDFSYQAGRLDFQLQSLVNSLTEPLQLQGSVPYVFPFASQAPNSNHFSLALKLKNDSLKLINLFSHGQLSWLGGQGEVDLALLGRLDPYNQALYQLQGLGEITIQNGAIAAQMLPDKPLTQVNANIVADLNTLQVTNLTGQISGGSLAMVGSLPLQNPLPNLDQGLQLSLNNLAVDVPSLYQGALGGLVQITGTAIAPQVGGQLALGNGNISVGQTLPALGSGAPSHQGLRFNNLSLVLAENVRVQNLPFLDFAASGQVMLNGTPQNLRPEGEIKLKGGQVNLFASQLRLDNNQNNSVYFLPQRGLDPYLDLYLLSSVSETSRNITNHSPLSSEVPEPFSATQDSLQTVRIQAHINGYASEINQNIQLTSTPRRSPQEIITLLGGGVLSTLGQDSTQTTVGLANLAGSAVLGPVQGRIGEALGLSEFRIFSTPLMNEGDRLQGNQIGVAAEAGIDITPQLGVSVQKIINSDRLPQWGLEYRVNDSTVIRGSSNFQDDSRGIVEFQKRF</sequence>
<feature type="domain" description="Translocation and assembly module TamB C-terminal" evidence="6">
    <location>
        <begin position="1378"/>
        <end position="1749"/>
    </location>
</feature>
<dbReference type="Pfam" id="PF04357">
    <property type="entry name" value="TamB"/>
    <property type="match status" value="1"/>
</dbReference>
<evidence type="ECO:0000256" key="3">
    <source>
        <dbReference type="ARBA" id="ARBA00022989"/>
    </source>
</evidence>
<accession>A0ABR9VXI3</accession>
<gene>
    <name evidence="7" type="ORF">IQ217_18305</name>
</gene>
<evidence type="ECO:0000259" key="6">
    <source>
        <dbReference type="Pfam" id="PF04357"/>
    </source>
</evidence>
<dbReference type="InterPro" id="IPR053022">
    <property type="entry name" value="Chloroplast_translocon_comp"/>
</dbReference>
<protein>
    <submittedName>
        <fullName evidence="7">Translocation/assembly module TamB domain-containing protein</fullName>
    </submittedName>
</protein>
<name>A0ABR9VXI3_9SYNC</name>
<dbReference type="RefSeq" id="WP_194021330.1">
    <property type="nucleotide sequence ID" value="NZ_JADEVV010000088.1"/>
</dbReference>
<evidence type="ECO:0000313" key="7">
    <source>
        <dbReference type="EMBL" id="MBE9255746.1"/>
    </source>
</evidence>
<organism evidence="7 8">
    <name type="scientific">Synechocystis salina LEGE 00031</name>
    <dbReference type="NCBI Taxonomy" id="1828736"/>
    <lineage>
        <taxon>Bacteria</taxon>
        <taxon>Bacillati</taxon>
        <taxon>Cyanobacteriota</taxon>
        <taxon>Cyanophyceae</taxon>
        <taxon>Synechococcales</taxon>
        <taxon>Merismopediaceae</taxon>
        <taxon>Synechocystis</taxon>
    </lineage>
</organism>
<dbReference type="PANTHER" id="PTHR34457">
    <property type="entry name" value="EMBRYO DEFECTIVE 2410"/>
    <property type="match status" value="1"/>
</dbReference>
<dbReference type="Proteomes" id="UP000658720">
    <property type="component" value="Unassembled WGS sequence"/>
</dbReference>
<evidence type="ECO:0000256" key="5">
    <source>
        <dbReference type="SAM" id="Phobius"/>
    </source>
</evidence>
<keyword evidence="4 5" id="KW-0472">Membrane</keyword>
<keyword evidence="2 5" id="KW-0812">Transmembrane</keyword>
<evidence type="ECO:0000256" key="4">
    <source>
        <dbReference type="ARBA" id="ARBA00023136"/>
    </source>
</evidence>
<reference evidence="7 8" key="1">
    <citation type="submission" date="2020-10" db="EMBL/GenBank/DDBJ databases">
        <authorList>
            <person name="Castelo-Branco R."/>
            <person name="Eusebio N."/>
            <person name="Adriana R."/>
            <person name="Vieira A."/>
            <person name="Brugerolle De Fraissinette N."/>
            <person name="Rezende De Castro R."/>
            <person name="Schneider M.P."/>
            <person name="Vasconcelos V."/>
            <person name="Leao P.N."/>
        </authorList>
    </citation>
    <scope>NUCLEOTIDE SEQUENCE [LARGE SCALE GENOMIC DNA]</scope>
    <source>
        <strain evidence="7 8">LEGE 00031</strain>
    </source>
</reference>